<dbReference type="InterPro" id="IPR038750">
    <property type="entry name" value="YczE/YyaS-like"/>
</dbReference>
<dbReference type="Proteomes" id="UP000050934">
    <property type="component" value="Unassembled WGS sequence"/>
</dbReference>
<accession>A0A0R2I201</accession>
<proteinExistence type="predicted"/>
<dbReference type="PATRIC" id="fig|396268.3.peg.260"/>
<evidence type="ECO:0008006" key="4">
    <source>
        <dbReference type="Google" id="ProtNLM"/>
    </source>
</evidence>
<dbReference type="Pfam" id="PF19700">
    <property type="entry name" value="DUF6198"/>
    <property type="match status" value="1"/>
</dbReference>
<keyword evidence="1" id="KW-1133">Transmembrane helix</keyword>
<protein>
    <recommendedName>
        <fullName evidence="4">Fructose permease</fullName>
    </recommendedName>
</protein>
<feature type="transmembrane region" description="Helical" evidence="1">
    <location>
        <begin position="187"/>
        <end position="211"/>
    </location>
</feature>
<feature type="transmembrane region" description="Helical" evidence="1">
    <location>
        <begin position="115"/>
        <end position="133"/>
    </location>
</feature>
<reference evidence="2 3" key="1">
    <citation type="journal article" date="2015" name="Genome Announc.">
        <title>Expanding the biotechnology potential of lactobacilli through comparative genomics of 213 strains and associated genera.</title>
        <authorList>
            <person name="Sun Z."/>
            <person name="Harris H.M."/>
            <person name="McCann A."/>
            <person name="Guo C."/>
            <person name="Argimon S."/>
            <person name="Zhang W."/>
            <person name="Yang X."/>
            <person name="Jeffery I.B."/>
            <person name="Cooney J.C."/>
            <person name="Kagawa T.F."/>
            <person name="Liu W."/>
            <person name="Song Y."/>
            <person name="Salvetti E."/>
            <person name="Wrobel A."/>
            <person name="Rasinkangas P."/>
            <person name="Parkhill J."/>
            <person name="Rea M.C."/>
            <person name="O'Sullivan O."/>
            <person name="Ritari J."/>
            <person name="Douillard F.P."/>
            <person name="Paul Ross R."/>
            <person name="Yang R."/>
            <person name="Briner A.E."/>
            <person name="Felis G.E."/>
            <person name="de Vos W.M."/>
            <person name="Barrangou R."/>
            <person name="Klaenhammer T.R."/>
            <person name="Caufield P.W."/>
            <person name="Cui Y."/>
            <person name="Zhang H."/>
            <person name="O'Toole P.W."/>
        </authorList>
    </citation>
    <scope>NUCLEOTIDE SEQUENCE [LARGE SCALE GENOMIC DNA]</scope>
    <source>
        <strain evidence="2 3">DSM 17896</strain>
    </source>
</reference>
<dbReference type="EMBL" id="JQBW01000006">
    <property type="protein sequence ID" value="KRN59219.1"/>
    <property type="molecule type" value="Genomic_DNA"/>
</dbReference>
<evidence type="ECO:0000313" key="3">
    <source>
        <dbReference type="Proteomes" id="UP000050934"/>
    </source>
</evidence>
<feature type="transmembrane region" description="Helical" evidence="1">
    <location>
        <begin position="217"/>
        <end position="238"/>
    </location>
</feature>
<organism evidence="2 3">
    <name type="scientific">Limosilactobacillus secaliphilus</name>
    <dbReference type="NCBI Taxonomy" id="396268"/>
    <lineage>
        <taxon>Bacteria</taxon>
        <taxon>Bacillati</taxon>
        <taxon>Bacillota</taxon>
        <taxon>Bacilli</taxon>
        <taxon>Lactobacillales</taxon>
        <taxon>Lactobacillaceae</taxon>
        <taxon>Limosilactobacillus</taxon>
    </lineage>
</organism>
<evidence type="ECO:0000256" key="1">
    <source>
        <dbReference type="SAM" id="Phobius"/>
    </source>
</evidence>
<keyword evidence="1" id="KW-0472">Membrane</keyword>
<gene>
    <name evidence="2" type="ORF">IV45_GL000258</name>
</gene>
<feature type="transmembrane region" description="Helical" evidence="1">
    <location>
        <begin position="84"/>
        <end position="103"/>
    </location>
</feature>
<dbReference type="AlphaFoldDB" id="A0A0R2I201"/>
<sequence length="255" mass="28758">MKSKEEEAMIMQEVPQRGQISARNLSMTASWSFFALSIVINSMGNVLTLVTSTHIHPHFLGSAYWTAAENNLGNAVLGNNPLTLFWAFMILGMLTSVLNAILMHKWDWHRIMGNFVFMLPFSIFIQWFADIFNRIMPNVSSPAGIIFYTFLNFLGVVFMGTAISIYQRVNLVLHPADDLFQIVRFRYCHGNATLAMWMSYILPTIMGIIAAFMQGAIYNYGLGTLFAFLFQGAITGLADKLVFPRLHHQALDIGN</sequence>
<keyword evidence="1" id="KW-0812">Transmembrane</keyword>
<dbReference type="STRING" id="396268.IV45_GL000258"/>
<feature type="transmembrane region" description="Helical" evidence="1">
    <location>
        <begin position="145"/>
        <end position="166"/>
    </location>
</feature>
<name>A0A0R2I201_9LACO</name>
<evidence type="ECO:0000313" key="2">
    <source>
        <dbReference type="EMBL" id="KRN59219.1"/>
    </source>
</evidence>
<comment type="caution">
    <text evidence="2">The sequence shown here is derived from an EMBL/GenBank/DDBJ whole genome shotgun (WGS) entry which is preliminary data.</text>
</comment>
<keyword evidence="3" id="KW-1185">Reference proteome</keyword>